<dbReference type="PANTHER" id="PTHR43808">
    <property type="entry name" value="ACETYLORNITHINE DEACETYLASE"/>
    <property type="match status" value="1"/>
</dbReference>
<evidence type="ECO:0000313" key="2">
    <source>
        <dbReference type="Proteomes" id="UP000317716"/>
    </source>
</evidence>
<keyword evidence="1" id="KW-0378">Hydrolase</keyword>
<dbReference type="InterPro" id="IPR002933">
    <property type="entry name" value="Peptidase_M20"/>
</dbReference>
<sequence length="71" mass="7521">MWRGPGRGRPLLVLAGHLDTVPANPGAKTRIEAGRLHGRGASDMKAGDAVMLSLVETLDPERLAFDLAAVF</sequence>
<comment type="caution">
    <text evidence="1">The sequence shown here is derived from an EMBL/GenBank/DDBJ whole genome shotgun (WGS) entry which is preliminary data.</text>
</comment>
<dbReference type="GO" id="GO:0016787">
    <property type="term" value="F:hydrolase activity"/>
    <property type="evidence" value="ECO:0007669"/>
    <property type="project" value="UniProtKB-KW"/>
</dbReference>
<dbReference type="AlphaFoldDB" id="A0A538S7V6"/>
<accession>A0A538S7V6</accession>
<dbReference type="SUPFAM" id="SSF53187">
    <property type="entry name" value="Zn-dependent exopeptidases"/>
    <property type="match status" value="1"/>
</dbReference>
<dbReference type="Proteomes" id="UP000317716">
    <property type="component" value="Unassembled WGS sequence"/>
</dbReference>
<organism evidence="1 2">
    <name type="scientific">Eiseniibacteriota bacterium</name>
    <dbReference type="NCBI Taxonomy" id="2212470"/>
    <lineage>
        <taxon>Bacteria</taxon>
        <taxon>Candidatus Eiseniibacteriota</taxon>
    </lineage>
</organism>
<dbReference type="InterPro" id="IPR050072">
    <property type="entry name" value="Peptidase_M20A"/>
</dbReference>
<evidence type="ECO:0000313" key="1">
    <source>
        <dbReference type="EMBL" id="TMQ47447.1"/>
    </source>
</evidence>
<proteinExistence type="predicted"/>
<dbReference type="Pfam" id="PF01546">
    <property type="entry name" value="Peptidase_M20"/>
    <property type="match status" value="1"/>
</dbReference>
<dbReference type="Gene3D" id="3.40.630.10">
    <property type="entry name" value="Zn peptidases"/>
    <property type="match status" value="1"/>
</dbReference>
<gene>
    <name evidence="1" type="ORF">E6K72_14035</name>
</gene>
<name>A0A538S7V6_UNCEI</name>
<dbReference type="EMBL" id="VBOS01000530">
    <property type="protein sequence ID" value="TMQ47447.1"/>
    <property type="molecule type" value="Genomic_DNA"/>
</dbReference>
<reference evidence="1 2" key="1">
    <citation type="journal article" date="2019" name="Nat. Microbiol.">
        <title>Mediterranean grassland soil C-N compound turnover is dependent on rainfall and depth, and is mediated by genomically divergent microorganisms.</title>
        <authorList>
            <person name="Diamond S."/>
            <person name="Andeer P.F."/>
            <person name="Li Z."/>
            <person name="Crits-Christoph A."/>
            <person name="Burstein D."/>
            <person name="Anantharaman K."/>
            <person name="Lane K.R."/>
            <person name="Thomas B.C."/>
            <person name="Pan C."/>
            <person name="Northen T.R."/>
            <person name="Banfield J.F."/>
        </authorList>
    </citation>
    <scope>NUCLEOTIDE SEQUENCE [LARGE SCALE GENOMIC DNA]</scope>
    <source>
        <strain evidence="1">WS_2</strain>
    </source>
</reference>
<protein>
    <submittedName>
        <fullName evidence="1">M20/M25/M40 family metallo-hydrolase</fullName>
    </submittedName>
</protein>
<feature type="non-terminal residue" evidence="1">
    <location>
        <position position="71"/>
    </location>
</feature>